<keyword evidence="1" id="KW-0802">TPR repeat</keyword>
<dbReference type="Proteomes" id="UP000285456">
    <property type="component" value="Unassembled WGS sequence"/>
</dbReference>
<proteinExistence type="predicted"/>
<dbReference type="PANTHER" id="PTHR43681:SF1">
    <property type="entry name" value="SARCALUMENIN"/>
    <property type="match status" value="1"/>
</dbReference>
<evidence type="ECO:0000313" key="4">
    <source>
        <dbReference type="Proteomes" id="UP000285456"/>
    </source>
</evidence>
<keyword evidence="2" id="KW-0175">Coiled coil</keyword>
<feature type="coiled-coil region" evidence="2">
    <location>
        <begin position="619"/>
        <end position="646"/>
    </location>
</feature>
<dbReference type="InterPro" id="IPR051943">
    <property type="entry name" value="TRAFAC_Dynamin-like_GTPase"/>
</dbReference>
<gene>
    <name evidence="3" type="ORF">D1B32_03745</name>
</gene>
<organism evidence="3 4">
    <name type="scientific">Oceanobacillus profundus</name>
    <dbReference type="NCBI Taxonomy" id="372463"/>
    <lineage>
        <taxon>Bacteria</taxon>
        <taxon>Bacillati</taxon>
        <taxon>Bacillota</taxon>
        <taxon>Bacilli</taxon>
        <taxon>Bacillales</taxon>
        <taxon>Bacillaceae</taxon>
        <taxon>Oceanobacillus</taxon>
    </lineage>
</organism>
<dbReference type="Gene3D" id="1.25.40.10">
    <property type="entry name" value="Tetratricopeptide repeat domain"/>
    <property type="match status" value="1"/>
</dbReference>
<comment type="caution">
    <text evidence="3">The sequence shown here is derived from an EMBL/GenBank/DDBJ whole genome shotgun (WGS) entry which is preliminary data.</text>
</comment>
<feature type="repeat" description="TPR" evidence="1">
    <location>
        <begin position="112"/>
        <end position="145"/>
    </location>
</feature>
<dbReference type="InterPro" id="IPR011990">
    <property type="entry name" value="TPR-like_helical_dom_sf"/>
</dbReference>
<dbReference type="PROSITE" id="PS50005">
    <property type="entry name" value="TPR"/>
    <property type="match status" value="1"/>
</dbReference>
<dbReference type="InterPro" id="IPR019734">
    <property type="entry name" value="TPR_rpt"/>
</dbReference>
<name>A0A417YLL7_9BACI</name>
<dbReference type="SUPFAM" id="SSF48452">
    <property type="entry name" value="TPR-like"/>
    <property type="match status" value="1"/>
</dbReference>
<protein>
    <submittedName>
        <fullName evidence="3">GTP-binding protein</fullName>
    </submittedName>
</protein>
<keyword evidence="4" id="KW-1185">Reference proteome</keyword>
<evidence type="ECO:0000256" key="2">
    <source>
        <dbReference type="SAM" id="Coils"/>
    </source>
</evidence>
<accession>A0A417YLL7</accession>
<evidence type="ECO:0000313" key="3">
    <source>
        <dbReference type="EMBL" id="RHW34291.1"/>
    </source>
</evidence>
<feature type="coiled-coil region" evidence="2">
    <location>
        <begin position="851"/>
        <end position="878"/>
    </location>
</feature>
<reference evidence="3 4" key="1">
    <citation type="journal article" date="2007" name="Int. J. Syst. Evol. Microbiol.">
        <title>Oceanobacillus profundus sp. nov., isolated from a deep-sea sediment core.</title>
        <authorList>
            <person name="Kim Y.G."/>
            <person name="Choi D.H."/>
            <person name="Hyun S."/>
            <person name="Cho B.C."/>
        </authorList>
    </citation>
    <scope>NUCLEOTIDE SEQUENCE [LARGE SCALE GENOMIC DNA]</scope>
    <source>
        <strain evidence="3 4">DSM 18246</strain>
    </source>
</reference>
<dbReference type="RefSeq" id="WP_118888657.1">
    <property type="nucleotide sequence ID" value="NZ_PHUT01000002.1"/>
</dbReference>
<dbReference type="PANTHER" id="PTHR43681">
    <property type="entry name" value="TRANSMEMBRANE GTPASE FZO"/>
    <property type="match status" value="1"/>
</dbReference>
<dbReference type="OrthoDB" id="2953146at2"/>
<evidence type="ECO:0000256" key="1">
    <source>
        <dbReference type="PROSITE-ProRule" id="PRU00339"/>
    </source>
</evidence>
<dbReference type="EMBL" id="QWEH01000002">
    <property type="protein sequence ID" value="RHW34291.1"/>
    <property type="molecule type" value="Genomic_DNA"/>
</dbReference>
<dbReference type="AlphaFoldDB" id="A0A417YLL7"/>
<sequence>MTLEKQLINKCYYKTLTEGSGNEHPIKVLGELSILEQQKEVNDLSYIRFAQGEVYFENKDYETAIFKWGNIHNELMPWAQKNIADANFELEFLEIAEEYYKLVETDSDDLKVEVLLQLFSLYIQRDKLELAADSIKNAVELDPDYPNVTDMARTFFEEQQDFASGVELAVAEATRTESLFWFEVLEEYVKDGHTTAIAPAYFRELLMTLYLVNQVRFESLVAALWESYKQNDLYFQWLKEINYLLLDINPRRSLNWQELSKQYKEAYLELMNGTYLIKDVSEYIPFHLTNWMKIATGSDTLAAASAVLAWNELFPLLMEDSVVSEAEGLVSQSYNSKRMGDIFLIFESIRKWANGKGLSIGERAESIIDELLDSNNFHLLVTGNEASRKASIVNGLLGKEMTAASITSTVLFKHDDQEEIHVITDQEEKRKLELDDFMQIAENEQTHICCKMPIPLLDKNKIALIDAPVLADQRKSKKDVIPYLYLADSLLFVLNSDSILTYKEIETAVKIRERVPELPIHFLLHNMEESTNKLESVEWMEKTTSWIHTYFPNAKILSFTQFEEHTSQLEAFIQSIMNGYSLDEGSERKILYYSKQLIKLLPKKRLELENSIINTIKWNEEMITKLDGAVNQLRDTEEEKTQIIKRDYTKIVNKARQDLMTSIPDLLKDCAELIKEDTNLENIHVTLNEAMNKRINKHIDETVLPKLHEEIQIWIASSEGEFSDCWALLNETSVSFNQLYDEEKLSLACDFKVLDDWRRDLDRMTMRNVQLEKFDIIKGSASSQLFMKSAGKLLGAISQNKGTLQNKFKQSIKNKDYTKDAQSITNTFMQQFEFFGKTLERDITIFFTNPFDELNRAIEENQQEIKANEESLHDMRKNPEVYTDPLTLFELNIRQYEWMNHSDEKVVEYR</sequence>